<dbReference type="EMBL" id="CP000887">
    <property type="protein sequence ID" value="ACD72398.1"/>
    <property type="molecule type" value="Genomic_DNA"/>
</dbReference>
<accession>A0A0F6AQI5</accession>
<feature type="region of interest" description="Disordered" evidence="1">
    <location>
        <begin position="1"/>
        <end position="21"/>
    </location>
</feature>
<organism evidence="2 3">
    <name type="scientific">Brucella abortus (strain S19)</name>
    <dbReference type="NCBI Taxonomy" id="430066"/>
    <lineage>
        <taxon>Bacteria</taxon>
        <taxon>Pseudomonadati</taxon>
        <taxon>Pseudomonadota</taxon>
        <taxon>Alphaproteobacteria</taxon>
        <taxon>Hyphomicrobiales</taxon>
        <taxon>Brucellaceae</taxon>
        <taxon>Brucella/Ochrobactrum group</taxon>
        <taxon>Brucella</taxon>
    </lineage>
</organism>
<dbReference type="Proteomes" id="UP000002565">
    <property type="component" value="Chromosome 1"/>
</dbReference>
<dbReference type="KEGG" id="bmc:BAbS19_I08770"/>
<evidence type="ECO:0000313" key="3">
    <source>
        <dbReference type="Proteomes" id="UP000002565"/>
    </source>
</evidence>
<protein>
    <submittedName>
        <fullName evidence="2">Uncharacterized protein</fullName>
    </submittedName>
</protein>
<evidence type="ECO:0000256" key="1">
    <source>
        <dbReference type="SAM" id="MobiDB-lite"/>
    </source>
</evidence>
<sequence>MSTLFEASDHHGNFRHATNPVSLLKAGKQIDPF</sequence>
<name>A0A0F6AQI5_BRUA1</name>
<gene>
    <name evidence="2" type="ordered locus">BAbS19_I08770</name>
</gene>
<reference evidence="2 3" key="1">
    <citation type="journal article" date="2008" name="PLoS ONE">
        <title>Genome sequence of Brucella abortus vaccine strain S19 compared to virulent strains yields candidate virulence genes.</title>
        <authorList>
            <person name="Crasta O.R."/>
            <person name="Folkerts O."/>
            <person name="Fei Z."/>
            <person name="Mane S.P."/>
            <person name="Evans C."/>
            <person name="Martino-Catt S."/>
            <person name="Bricker B."/>
            <person name="Yu G."/>
            <person name="Du L."/>
            <person name="Sobral B.W."/>
        </authorList>
    </citation>
    <scope>NUCLEOTIDE SEQUENCE [LARGE SCALE GENOMIC DNA]</scope>
    <source>
        <strain evidence="2 3">S19</strain>
    </source>
</reference>
<proteinExistence type="predicted"/>
<dbReference type="AlphaFoldDB" id="A0A0F6AQI5"/>
<evidence type="ECO:0000313" key="2">
    <source>
        <dbReference type="EMBL" id="ACD72398.1"/>
    </source>
</evidence>
<dbReference type="HOGENOM" id="CLU_3380884_0_0_5"/>